<protein>
    <submittedName>
        <fullName evidence="4">Carbohydrate-binding module family 50 protein</fullName>
    </submittedName>
</protein>
<dbReference type="EMBL" id="KV750275">
    <property type="protein sequence ID" value="OCL05486.1"/>
    <property type="molecule type" value="Genomic_DNA"/>
</dbReference>
<evidence type="ECO:0000313" key="4">
    <source>
        <dbReference type="EMBL" id="OCL05486.1"/>
    </source>
</evidence>
<dbReference type="InterPro" id="IPR052210">
    <property type="entry name" value="LysM1-like"/>
</dbReference>
<dbReference type="InterPro" id="IPR036779">
    <property type="entry name" value="LysM_dom_sf"/>
</dbReference>
<dbReference type="InterPro" id="IPR018392">
    <property type="entry name" value="LysM"/>
</dbReference>
<dbReference type="Proteomes" id="UP000250140">
    <property type="component" value="Unassembled WGS sequence"/>
</dbReference>
<dbReference type="Pfam" id="PF01476">
    <property type="entry name" value="LysM"/>
    <property type="match status" value="1"/>
</dbReference>
<dbReference type="AlphaFoldDB" id="A0A8E2EVS0"/>
<dbReference type="Gene3D" id="3.10.350.10">
    <property type="entry name" value="LysM domain"/>
    <property type="match status" value="1"/>
</dbReference>
<feature type="non-terminal residue" evidence="4">
    <location>
        <position position="1"/>
    </location>
</feature>
<keyword evidence="1" id="KW-0147">Chitin-binding</keyword>
<accession>A0A8E2EVS0</accession>
<name>A0A8E2EVS0_9PEZI</name>
<dbReference type="SMART" id="SM00257">
    <property type="entry name" value="LysM"/>
    <property type="match status" value="1"/>
</dbReference>
<dbReference type="SUPFAM" id="SSF54106">
    <property type="entry name" value="LysM domain"/>
    <property type="match status" value="1"/>
</dbReference>
<feature type="domain" description="LysM" evidence="3">
    <location>
        <begin position="31"/>
        <end position="77"/>
    </location>
</feature>
<evidence type="ECO:0000259" key="3">
    <source>
        <dbReference type="PROSITE" id="PS51782"/>
    </source>
</evidence>
<sequence>HYPLNLTMSLLLARTGPQGPTAPGIAANCNKYVLIQEGNSCEAVANQAGVTLDEFYAWNPSLQYSCVNLVIGDSYCVGVS</sequence>
<dbReference type="PANTHER" id="PTHR34997">
    <property type="entry name" value="AM15"/>
    <property type="match status" value="1"/>
</dbReference>
<reference evidence="4 5" key="1">
    <citation type="journal article" date="2016" name="Nat. Commun.">
        <title>Ectomycorrhizal ecology is imprinted in the genome of the dominant symbiotic fungus Cenococcum geophilum.</title>
        <authorList>
            <consortium name="DOE Joint Genome Institute"/>
            <person name="Peter M."/>
            <person name="Kohler A."/>
            <person name="Ohm R.A."/>
            <person name="Kuo A."/>
            <person name="Krutzmann J."/>
            <person name="Morin E."/>
            <person name="Arend M."/>
            <person name="Barry K.W."/>
            <person name="Binder M."/>
            <person name="Choi C."/>
            <person name="Clum A."/>
            <person name="Copeland A."/>
            <person name="Grisel N."/>
            <person name="Haridas S."/>
            <person name="Kipfer T."/>
            <person name="LaButti K."/>
            <person name="Lindquist E."/>
            <person name="Lipzen A."/>
            <person name="Maire R."/>
            <person name="Meier B."/>
            <person name="Mihaltcheva S."/>
            <person name="Molinier V."/>
            <person name="Murat C."/>
            <person name="Poggeler S."/>
            <person name="Quandt C.A."/>
            <person name="Sperisen C."/>
            <person name="Tritt A."/>
            <person name="Tisserant E."/>
            <person name="Crous P.W."/>
            <person name="Henrissat B."/>
            <person name="Nehls U."/>
            <person name="Egli S."/>
            <person name="Spatafora J.W."/>
            <person name="Grigoriev I.V."/>
            <person name="Martin F.M."/>
        </authorList>
    </citation>
    <scope>NUCLEOTIDE SEQUENCE [LARGE SCALE GENOMIC DNA]</scope>
    <source>
        <strain evidence="4 5">CBS 207.34</strain>
    </source>
</reference>
<evidence type="ECO:0000256" key="1">
    <source>
        <dbReference type="ARBA" id="ARBA00022669"/>
    </source>
</evidence>
<dbReference type="OrthoDB" id="5985073at2759"/>
<evidence type="ECO:0000313" key="5">
    <source>
        <dbReference type="Proteomes" id="UP000250140"/>
    </source>
</evidence>
<organism evidence="4 5">
    <name type="scientific">Glonium stellatum</name>
    <dbReference type="NCBI Taxonomy" id="574774"/>
    <lineage>
        <taxon>Eukaryota</taxon>
        <taxon>Fungi</taxon>
        <taxon>Dikarya</taxon>
        <taxon>Ascomycota</taxon>
        <taxon>Pezizomycotina</taxon>
        <taxon>Dothideomycetes</taxon>
        <taxon>Pleosporomycetidae</taxon>
        <taxon>Gloniales</taxon>
        <taxon>Gloniaceae</taxon>
        <taxon>Glonium</taxon>
    </lineage>
</organism>
<evidence type="ECO:0000256" key="2">
    <source>
        <dbReference type="ARBA" id="ARBA00023026"/>
    </source>
</evidence>
<dbReference type="PROSITE" id="PS51782">
    <property type="entry name" value="LYSM"/>
    <property type="match status" value="1"/>
</dbReference>
<dbReference type="GO" id="GO:0008061">
    <property type="term" value="F:chitin binding"/>
    <property type="evidence" value="ECO:0007669"/>
    <property type="project" value="UniProtKB-KW"/>
</dbReference>
<keyword evidence="2" id="KW-0843">Virulence</keyword>
<proteinExistence type="predicted"/>
<dbReference type="PANTHER" id="PTHR34997:SF1">
    <property type="entry name" value="PEPTIDOGLYCAN-BINDING LYSIN DOMAIN"/>
    <property type="match status" value="1"/>
</dbReference>
<feature type="non-terminal residue" evidence="4">
    <location>
        <position position="80"/>
    </location>
</feature>
<keyword evidence="5" id="KW-1185">Reference proteome</keyword>
<gene>
    <name evidence="4" type="ORF">AOQ84DRAFT_271641</name>
</gene>